<evidence type="ECO:0000313" key="1">
    <source>
        <dbReference type="EMBL" id="TYK32835.1"/>
    </source>
</evidence>
<dbReference type="EMBL" id="VKLW01000023">
    <property type="protein sequence ID" value="TYK32835.1"/>
    <property type="molecule type" value="Genomic_DNA"/>
</dbReference>
<sequence>MTITDISKKYEYHSVQEFCAIAKTFGYNYQYNRGYFLFSKDGNDFRLSTRAITTDAREIDRASVSMKKVAGFFDKNSSFFPTIPGISFHEKKNREFIVVDKVEKTAYTSSDLFYYGNRNGFLLDGKGTCLRKGELSSLIPYEGKLSKLLRTEEGILVFQQEKELNIPDEIQGIKLTENDKTLLKEGKELNFENCIVFQDLELKKILEIPKSFLLDSSYENILSYLDKHPEDIRLISSPGESLQLQAVQKDGKTIRFLENPSERVQLTAVKQDGEALLFLDNPSENVQLAAVNELYTSIRYIKEPSERVQLAAVKQNPEAIQYIKKPSEEVQIAAVKIEASSIRHIENPSERVKTTALLKNPEASSYIKEALPEEKKIYHDSDFEKRISEEDYEGLVKMRNAGYSPSPECINKILRKCSSKQQAAIKMIFNIDIPQKNRIMKSKNEQEKLQNKQKNLERTRAGIHTINTMFNDL</sequence>
<dbReference type="Proteomes" id="UP000324383">
    <property type="component" value="Unassembled WGS sequence"/>
</dbReference>
<accession>A0A5D3ECN7</accession>
<evidence type="ECO:0000313" key="2">
    <source>
        <dbReference type="Proteomes" id="UP000324383"/>
    </source>
</evidence>
<gene>
    <name evidence="1" type="ORF">FNJ60_10520</name>
</gene>
<organism evidence="1 2">
    <name type="scientific">Bacteroides pyogenes</name>
    <dbReference type="NCBI Taxonomy" id="310300"/>
    <lineage>
        <taxon>Bacteria</taxon>
        <taxon>Pseudomonadati</taxon>
        <taxon>Bacteroidota</taxon>
        <taxon>Bacteroidia</taxon>
        <taxon>Bacteroidales</taxon>
        <taxon>Bacteroidaceae</taxon>
        <taxon>Bacteroides</taxon>
    </lineage>
</organism>
<comment type="caution">
    <text evidence="1">The sequence shown here is derived from an EMBL/GenBank/DDBJ whole genome shotgun (WGS) entry which is preliminary data.</text>
</comment>
<dbReference type="RefSeq" id="WP_148730667.1">
    <property type="nucleotide sequence ID" value="NZ_VKLW01000023.1"/>
</dbReference>
<keyword evidence="2" id="KW-1185">Reference proteome</keyword>
<dbReference type="AlphaFoldDB" id="A0A5D3ECN7"/>
<protein>
    <submittedName>
        <fullName evidence="1">DUF3945 domain-containing protein</fullName>
    </submittedName>
</protein>
<proteinExistence type="predicted"/>
<name>A0A5D3ECN7_9BACE</name>
<reference evidence="1 2" key="1">
    <citation type="submission" date="2019-07" db="EMBL/GenBank/DDBJ databases">
        <title>Draft Genome Sequences of Bacteroides pyogenes Strains Isolated from the Uterus Holstein Dairy Cows with Metritis.</title>
        <authorList>
            <person name="Cunha F."/>
            <person name="Galvao K.N."/>
            <person name="Jeon S.J."/>
            <person name="Jeong K.C."/>
        </authorList>
    </citation>
    <scope>NUCLEOTIDE SEQUENCE [LARGE SCALE GENOMIC DNA]</scope>
    <source>
        <strain evidence="1 2">KG-31</strain>
    </source>
</reference>